<dbReference type="GO" id="GO:0009253">
    <property type="term" value="P:peptidoglycan catabolic process"/>
    <property type="evidence" value="ECO:0007669"/>
    <property type="project" value="InterPro"/>
</dbReference>
<dbReference type="InterPro" id="IPR023346">
    <property type="entry name" value="Lysozyme-like_dom_sf"/>
</dbReference>
<keyword evidence="2 6" id="KW-0929">Antimicrobial</keyword>
<dbReference type="PANTHER" id="PTHR38107">
    <property type="match status" value="1"/>
</dbReference>
<evidence type="ECO:0000256" key="7">
    <source>
        <dbReference type="SAM" id="SignalP"/>
    </source>
</evidence>
<sequence>MRVYRKAGLGLASAAVLAAAIPGVRHWEGRSLRAYQDIVGIWTICDGVTDGVKPGDLATPADCDARLMQELRSHAEGLSACIDDPLEAQIPRQTAAALLSWTYNVGVGAACGSTLVRHLNAGNWARVCPELSRWTRAGGQVIRGLVNRRAAERADCEAGLHEAGLI</sequence>
<protein>
    <recommendedName>
        <fullName evidence="6">Lysozyme</fullName>
        <ecNumber evidence="6">3.2.1.17</ecNumber>
    </recommendedName>
</protein>
<keyword evidence="4 6" id="KW-0378">Hydrolase</keyword>
<reference evidence="8 9" key="1">
    <citation type="submission" date="2019-04" db="EMBL/GenBank/DDBJ databases">
        <title>Draft genome sequence of Youngimonas vesicularis.</title>
        <authorList>
            <person name="Hameed A."/>
        </authorList>
    </citation>
    <scope>NUCLEOTIDE SEQUENCE [LARGE SCALE GENOMIC DNA]</scope>
    <source>
        <strain evidence="8 9">CC-AMW-E</strain>
    </source>
</reference>
<dbReference type="InterPro" id="IPR034690">
    <property type="entry name" value="Endolysin_T4_type"/>
</dbReference>
<dbReference type="AlphaFoldDB" id="A0A4S3M508"/>
<evidence type="ECO:0000256" key="5">
    <source>
        <dbReference type="ARBA" id="ARBA00023295"/>
    </source>
</evidence>
<evidence type="ECO:0000256" key="6">
    <source>
        <dbReference type="RuleBase" id="RU003788"/>
    </source>
</evidence>
<accession>A0A4S3M508</accession>
<dbReference type="EC" id="3.2.1.17" evidence="6"/>
<dbReference type="PANTHER" id="PTHR38107:SF3">
    <property type="entry name" value="LYSOZYME RRRD-RELATED"/>
    <property type="match status" value="1"/>
</dbReference>
<name>A0A4S3M508_9RHOB</name>
<keyword evidence="9" id="KW-1185">Reference proteome</keyword>
<keyword evidence="7" id="KW-0732">Signal</keyword>
<feature type="signal peptide" evidence="7">
    <location>
        <begin position="1"/>
        <end position="18"/>
    </location>
</feature>
<dbReference type="GO" id="GO:0031640">
    <property type="term" value="P:killing of cells of another organism"/>
    <property type="evidence" value="ECO:0007669"/>
    <property type="project" value="UniProtKB-KW"/>
</dbReference>
<dbReference type="HAMAP" id="MF_04110">
    <property type="entry name" value="ENDOLYSIN_T4"/>
    <property type="match status" value="1"/>
</dbReference>
<dbReference type="InterPro" id="IPR002196">
    <property type="entry name" value="Glyco_hydro_24"/>
</dbReference>
<dbReference type="Proteomes" id="UP000306113">
    <property type="component" value="Unassembled WGS sequence"/>
</dbReference>
<comment type="similarity">
    <text evidence="6">Belongs to the glycosyl hydrolase 24 family.</text>
</comment>
<dbReference type="GO" id="GO:0042742">
    <property type="term" value="P:defense response to bacterium"/>
    <property type="evidence" value="ECO:0007669"/>
    <property type="project" value="UniProtKB-KW"/>
</dbReference>
<evidence type="ECO:0000256" key="2">
    <source>
        <dbReference type="ARBA" id="ARBA00022529"/>
    </source>
</evidence>
<evidence type="ECO:0000313" key="8">
    <source>
        <dbReference type="EMBL" id="THD71405.1"/>
    </source>
</evidence>
<dbReference type="SUPFAM" id="SSF53955">
    <property type="entry name" value="Lysozyme-like"/>
    <property type="match status" value="1"/>
</dbReference>
<dbReference type="GO" id="GO:0016998">
    <property type="term" value="P:cell wall macromolecule catabolic process"/>
    <property type="evidence" value="ECO:0007669"/>
    <property type="project" value="InterPro"/>
</dbReference>
<dbReference type="GO" id="GO:0003796">
    <property type="term" value="F:lysozyme activity"/>
    <property type="evidence" value="ECO:0007669"/>
    <property type="project" value="UniProtKB-EC"/>
</dbReference>
<feature type="chain" id="PRO_5020529628" description="Lysozyme" evidence="7">
    <location>
        <begin position="19"/>
        <end position="166"/>
    </location>
</feature>
<dbReference type="OrthoDB" id="5327667at2"/>
<dbReference type="CDD" id="cd16900">
    <property type="entry name" value="endolysin_R21-like"/>
    <property type="match status" value="1"/>
</dbReference>
<comment type="catalytic activity">
    <reaction evidence="1 6">
        <text>Hydrolysis of (1-&gt;4)-beta-linkages between N-acetylmuramic acid and N-acetyl-D-glucosamine residues in a peptidoglycan and between N-acetyl-D-glucosamine residues in chitodextrins.</text>
        <dbReference type="EC" id="3.2.1.17"/>
    </reaction>
</comment>
<gene>
    <name evidence="8" type="ORF">E7681_18045</name>
</gene>
<evidence type="ECO:0000256" key="3">
    <source>
        <dbReference type="ARBA" id="ARBA00022638"/>
    </source>
</evidence>
<dbReference type="Gene3D" id="1.10.530.40">
    <property type="match status" value="1"/>
</dbReference>
<dbReference type="RefSeq" id="WP_136340654.1">
    <property type="nucleotide sequence ID" value="NZ_SSMD01000012.1"/>
</dbReference>
<evidence type="ECO:0000256" key="4">
    <source>
        <dbReference type="ARBA" id="ARBA00022801"/>
    </source>
</evidence>
<organism evidence="8 9">
    <name type="scientific">Thalassobius vesicularis</name>
    <dbReference type="NCBI Taxonomy" id="1294297"/>
    <lineage>
        <taxon>Bacteria</taxon>
        <taxon>Pseudomonadati</taxon>
        <taxon>Pseudomonadota</taxon>
        <taxon>Alphaproteobacteria</taxon>
        <taxon>Rhodobacterales</taxon>
        <taxon>Roseobacteraceae</taxon>
        <taxon>Thalassovita</taxon>
    </lineage>
</organism>
<evidence type="ECO:0000256" key="1">
    <source>
        <dbReference type="ARBA" id="ARBA00000632"/>
    </source>
</evidence>
<dbReference type="InterPro" id="IPR051018">
    <property type="entry name" value="Bacteriophage_GH24"/>
</dbReference>
<comment type="caution">
    <text evidence="8">The sequence shown here is derived from an EMBL/GenBank/DDBJ whole genome shotgun (WGS) entry which is preliminary data.</text>
</comment>
<dbReference type="EMBL" id="SSMD01000012">
    <property type="protein sequence ID" value="THD71405.1"/>
    <property type="molecule type" value="Genomic_DNA"/>
</dbReference>
<keyword evidence="5 6" id="KW-0326">Glycosidase</keyword>
<evidence type="ECO:0000313" key="9">
    <source>
        <dbReference type="Proteomes" id="UP000306113"/>
    </source>
</evidence>
<dbReference type="InterPro" id="IPR023347">
    <property type="entry name" value="Lysozyme_dom_sf"/>
</dbReference>
<dbReference type="Pfam" id="PF00959">
    <property type="entry name" value="Phage_lysozyme"/>
    <property type="match status" value="1"/>
</dbReference>
<proteinExistence type="inferred from homology"/>
<keyword evidence="3 6" id="KW-0081">Bacteriolytic enzyme</keyword>